<evidence type="ECO:0000256" key="6">
    <source>
        <dbReference type="ARBA" id="ARBA00022692"/>
    </source>
</evidence>
<evidence type="ECO:0000256" key="1">
    <source>
        <dbReference type="ARBA" id="ARBA00004651"/>
    </source>
</evidence>
<sequence>MDSKDKHQVTKNHRLIQAMSHASQGIWMVISKERNMRYHLAASVIVIICGLLLRVAAWEWLWLFLAIFTVFSAEFMNTVAESFCDLVVGHQFDFNVKKIKDVSAGGVLIAALFAVIVGLIIFIPRLMAVFGG</sequence>
<keyword evidence="11" id="KW-0443">Lipid metabolism</keyword>
<proteinExistence type="inferred from homology"/>
<dbReference type="Pfam" id="PF01219">
    <property type="entry name" value="DAGK_prokar"/>
    <property type="match status" value="1"/>
</dbReference>
<evidence type="ECO:0000256" key="10">
    <source>
        <dbReference type="ARBA" id="ARBA00022989"/>
    </source>
</evidence>
<evidence type="ECO:0000256" key="2">
    <source>
        <dbReference type="ARBA" id="ARBA00005967"/>
    </source>
</evidence>
<dbReference type="GO" id="GO:0016301">
    <property type="term" value="F:kinase activity"/>
    <property type="evidence" value="ECO:0007669"/>
    <property type="project" value="UniProtKB-KW"/>
</dbReference>
<keyword evidence="6 15" id="KW-0812">Transmembrane</keyword>
<evidence type="ECO:0000256" key="11">
    <source>
        <dbReference type="ARBA" id="ARBA00023098"/>
    </source>
</evidence>
<feature type="transmembrane region" description="Helical" evidence="15">
    <location>
        <begin position="38"/>
        <end position="55"/>
    </location>
</feature>
<keyword evidence="13" id="KW-0594">Phospholipid biosynthesis</keyword>
<evidence type="ECO:0000256" key="13">
    <source>
        <dbReference type="ARBA" id="ARBA00023209"/>
    </source>
</evidence>
<accession>A0ABS2GX29</accession>
<keyword evidence="4" id="KW-0444">Lipid biosynthesis</keyword>
<organism evidence="16 17">
    <name type="scientific">Limosilactobacillus coleohominis</name>
    <dbReference type="NCBI Taxonomy" id="181675"/>
    <lineage>
        <taxon>Bacteria</taxon>
        <taxon>Bacillati</taxon>
        <taxon>Bacillota</taxon>
        <taxon>Bacilli</taxon>
        <taxon>Lactobacillales</taxon>
        <taxon>Lactobacillaceae</taxon>
        <taxon>Limosilactobacillus</taxon>
    </lineage>
</organism>
<evidence type="ECO:0000256" key="8">
    <source>
        <dbReference type="ARBA" id="ARBA00022777"/>
    </source>
</evidence>
<comment type="similarity">
    <text evidence="2">Belongs to the bacterial diacylglycerol kinase family.</text>
</comment>
<dbReference type="CDD" id="cd14265">
    <property type="entry name" value="UDPK_IM_like"/>
    <property type="match status" value="1"/>
</dbReference>
<dbReference type="InterPro" id="IPR033717">
    <property type="entry name" value="UDPK"/>
</dbReference>
<name>A0ABS2GX29_9LACO</name>
<gene>
    <name evidence="16" type="ORF">H5975_00070</name>
</gene>
<dbReference type="PANTHER" id="PTHR34299">
    <property type="entry name" value="DIACYLGLYCEROL KINASE"/>
    <property type="match status" value="1"/>
</dbReference>
<keyword evidence="7" id="KW-0547">Nucleotide-binding</keyword>
<dbReference type="EMBL" id="JACJKU010000001">
    <property type="protein sequence ID" value="MBM6939896.1"/>
    <property type="molecule type" value="Genomic_DNA"/>
</dbReference>
<keyword evidence="10 15" id="KW-1133">Transmembrane helix</keyword>
<dbReference type="Proteomes" id="UP000785625">
    <property type="component" value="Unassembled WGS sequence"/>
</dbReference>
<evidence type="ECO:0000256" key="14">
    <source>
        <dbReference type="ARBA" id="ARBA00023264"/>
    </source>
</evidence>
<feature type="transmembrane region" description="Helical" evidence="15">
    <location>
        <begin position="61"/>
        <end position="80"/>
    </location>
</feature>
<comment type="subcellular location">
    <subcellularLocation>
        <location evidence="1">Cell membrane</location>
        <topology evidence="1">Multi-pass membrane protein</topology>
    </subcellularLocation>
</comment>
<evidence type="ECO:0000256" key="5">
    <source>
        <dbReference type="ARBA" id="ARBA00022679"/>
    </source>
</evidence>
<keyword evidence="5" id="KW-0808">Transferase</keyword>
<dbReference type="InterPro" id="IPR036945">
    <property type="entry name" value="DAGK_sf"/>
</dbReference>
<evidence type="ECO:0000313" key="16">
    <source>
        <dbReference type="EMBL" id="MBM6939896.1"/>
    </source>
</evidence>
<evidence type="ECO:0000256" key="12">
    <source>
        <dbReference type="ARBA" id="ARBA00023136"/>
    </source>
</evidence>
<keyword evidence="14" id="KW-1208">Phospholipid metabolism</keyword>
<protein>
    <submittedName>
        <fullName evidence="16">Diacylglycerol kinase family protein</fullName>
    </submittedName>
</protein>
<reference evidence="16 17" key="1">
    <citation type="journal article" date="2021" name="Sci. Rep.">
        <title>The distribution of antibiotic resistance genes in chicken gut microbiota commensals.</title>
        <authorList>
            <person name="Juricova H."/>
            <person name="Matiasovicova J."/>
            <person name="Kubasova T."/>
            <person name="Cejkova D."/>
            <person name="Rychlik I."/>
        </authorList>
    </citation>
    <scope>NUCLEOTIDE SEQUENCE [LARGE SCALE GENOMIC DNA]</scope>
    <source>
        <strain evidence="16 17">An574</strain>
    </source>
</reference>
<dbReference type="PANTHER" id="PTHR34299:SF1">
    <property type="entry name" value="DIACYLGLYCEROL KINASE"/>
    <property type="match status" value="1"/>
</dbReference>
<keyword evidence="9" id="KW-0067">ATP-binding</keyword>
<dbReference type="RefSeq" id="WP_204784400.1">
    <property type="nucleotide sequence ID" value="NZ_JACJKU010000001.1"/>
</dbReference>
<dbReference type="InterPro" id="IPR000829">
    <property type="entry name" value="DAGK"/>
</dbReference>
<keyword evidence="3" id="KW-1003">Cell membrane</keyword>
<keyword evidence="8 16" id="KW-0418">Kinase</keyword>
<evidence type="ECO:0000256" key="9">
    <source>
        <dbReference type="ARBA" id="ARBA00022840"/>
    </source>
</evidence>
<feature type="transmembrane region" description="Helical" evidence="15">
    <location>
        <begin position="101"/>
        <end position="123"/>
    </location>
</feature>
<evidence type="ECO:0000256" key="3">
    <source>
        <dbReference type="ARBA" id="ARBA00022475"/>
    </source>
</evidence>
<evidence type="ECO:0000256" key="15">
    <source>
        <dbReference type="SAM" id="Phobius"/>
    </source>
</evidence>
<keyword evidence="17" id="KW-1185">Reference proteome</keyword>
<dbReference type="Gene3D" id="1.10.287.3610">
    <property type="match status" value="1"/>
</dbReference>
<comment type="caution">
    <text evidence="16">The sequence shown here is derived from an EMBL/GenBank/DDBJ whole genome shotgun (WGS) entry which is preliminary data.</text>
</comment>
<evidence type="ECO:0000256" key="7">
    <source>
        <dbReference type="ARBA" id="ARBA00022741"/>
    </source>
</evidence>
<evidence type="ECO:0000313" key="17">
    <source>
        <dbReference type="Proteomes" id="UP000785625"/>
    </source>
</evidence>
<evidence type="ECO:0000256" key="4">
    <source>
        <dbReference type="ARBA" id="ARBA00022516"/>
    </source>
</evidence>
<keyword evidence="12 15" id="KW-0472">Membrane</keyword>